<name>A0A6C0U715_9GAMM</name>
<reference evidence="3 4" key="1">
    <citation type="submission" date="2020-02" db="EMBL/GenBank/DDBJ databases">
        <title>Genome sequencing for Kineobactrum sp. M2.</title>
        <authorList>
            <person name="Park S.-J."/>
        </authorList>
    </citation>
    <scope>NUCLEOTIDE SEQUENCE [LARGE SCALE GENOMIC DNA]</scope>
    <source>
        <strain evidence="3 4">M2</strain>
    </source>
</reference>
<keyword evidence="4" id="KW-1185">Reference proteome</keyword>
<organism evidence="3 4">
    <name type="scientific">Kineobactrum salinum</name>
    <dbReference type="NCBI Taxonomy" id="2708301"/>
    <lineage>
        <taxon>Bacteria</taxon>
        <taxon>Pseudomonadati</taxon>
        <taxon>Pseudomonadota</taxon>
        <taxon>Gammaproteobacteria</taxon>
        <taxon>Cellvibrionales</taxon>
        <taxon>Halieaceae</taxon>
        <taxon>Kineobactrum</taxon>
    </lineage>
</organism>
<evidence type="ECO:0000256" key="1">
    <source>
        <dbReference type="ARBA" id="ARBA00006817"/>
    </source>
</evidence>
<dbReference type="InterPro" id="IPR013538">
    <property type="entry name" value="ASHA1/2-like_C"/>
</dbReference>
<gene>
    <name evidence="3" type="ORF">G3T16_15090</name>
</gene>
<evidence type="ECO:0000313" key="3">
    <source>
        <dbReference type="EMBL" id="QIB67703.1"/>
    </source>
</evidence>
<dbReference type="Proteomes" id="UP000477680">
    <property type="component" value="Chromosome"/>
</dbReference>
<accession>A0A6C0U715</accession>
<evidence type="ECO:0000259" key="2">
    <source>
        <dbReference type="Pfam" id="PF08327"/>
    </source>
</evidence>
<dbReference type="AlphaFoldDB" id="A0A6C0U715"/>
<dbReference type="Gene3D" id="3.30.530.20">
    <property type="match status" value="1"/>
</dbReference>
<comment type="similarity">
    <text evidence="1">Belongs to the AHA1 family.</text>
</comment>
<proteinExistence type="inferred from homology"/>
<dbReference type="CDD" id="cd08901">
    <property type="entry name" value="SRPBCC_CalC_Aha1-like_8"/>
    <property type="match status" value="1"/>
</dbReference>
<dbReference type="EMBL" id="CP048711">
    <property type="protein sequence ID" value="QIB67703.1"/>
    <property type="molecule type" value="Genomic_DNA"/>
</dbReference>
<dbReference type="KEGG" id="kim:G3T16_15090"/>
<protein>
    <submittedName>
        <fullName evidence="3">Polyketide cyclase</fullName>
    </submittedName>
</protein>
<sequence>MMPLKNAPVVSTQMLIRKPVAEVFEAFVNPAITTKFWFTRSSGRLEPDKTITWEWEMYGVSSQVEVKAVELDNRIVIEWDDPPCPVEWQFIPQGDAATLVKISNSGFQGSDDEVVTQAIDSMSGFTMVLAGLKALLEHGIRLDLVPDHHPEALTESWNNRSE</sequence>
<dbReference type="Pfam" id="PF08327">
    <property type="entry name" value="AHSA1"/>
    <property type="match status" value="1"/>
</dbReference>
<dbReference type="SUPFAM" id="SSF55961">
    <property type="entry name" value="Bet v1-like"/>
    <property type="match status" value="1"/>
</dbReference>
<evidence type="ECO:0000313" key="4">
    <source>
        <dbReference type="Proteomes" id="UP000477680"/>
    </source>
</evidence>
<feature type="domain" description="Activator of Hsp90 ATPase homologue 1/2-like C-terminal" evidence="2">
    <location>
        <begin position="19"/>
        <end position="137"/>
    </location>
</feature>
<dbReference type="InterPro" id="IPR023393">
    <property type="entry name" value="START-like_dom_sf"/>
</dbReference>